<evidence type="ECO:0000313" key="2">
    <source>
        <dbReference type="Proteomes" id="UP000050969"/>
    </source>
</evidence>
<protein>
    <submittedName>
        <fullName evidence="1">Uncharacterized protein</fullName>
    </submittedName>
</protein>
<dbReference type="RefSeq" id="WP_056992000.1">
    <property type="nucleotide sequence ID" value="NZ_JQCE01000005.1"/>
</dbReference>
<dbReference type="Gene3D" id="3.40.1260.10">
    <property type="entry name" value="DsrEFH-like"/>
    <property type="match status" value="1"/>
</dbReference>
<keyword evidence="2" id="KW-1185">Reference proteome</keyword>
<dbReference type="InterPro" id="IPR027396">
    <property type="entry name" value="DsrEFH-like"/>
</dbReference>
<gene>
    <name evidence="1" type="ORF">IV56_GL001321</name>
</gene>
<proteinExistence type="predicted"/>
<organism evidence="1 2">
    <name type="scientific">Lacticaseibacillus saniviri JCM 17471 = DSM 24301</name>
    <dbReference type="NCBI Taxonomy" id="1293598"/>
    <lineage>
        <taxon>Bacteria</taxon>
        <taxon>Bacillati</taxon>
        <taxon>Bacillota</taxon>
        <taxon>Bacilli</taxon>
        <taxon>Lactobacillales</taxon>
        <taxon>Lactobacillaceae</taxon>
        <taxon>Lacticaseibacillus</taxon>
    </lineage>
</organism>
<dbReference type="PANTHER" id="PTHR37691">
    <property type="entry name" value="BLR3518 PROTEIN"/>
    <property type="match status" value="1"/>
</dbReference>
<dbReference type="SUPFAM" id="SSF75169">
    <property type="entry name" value="DsrEFH-like"/>
    <property type="match status" value="1"/>
</dbReference>
<evidence type="ECO:0000313" key="1">
    <source>
        <dbReference type="EMBL" id="KRO18193.1"/>
    </source>
</evidence>
<dbReference type="AlphaFoldDB" id="A0A0R2MXE1"/>
<sequence length="105" mass="11372">MKAVFHVDESDKWAHALANLTNFLAEVPDAQLVLVANGEAITGYTDAKLRTKMQALPQVSFHACQNSMNAHQLTAADLPNYAVVVPAGVVDLAQLQADHFAYIKP</sequence>
<name>A0A0R2MXE1_9LACO</name>
<reference evidence="1 2" key="1">
    <citation type="journal article" date="2015" name="Genome Announc.">
        <title>Expanding the biotechnology potential of lactobacilli through comparative genomics of 213 strains and associated genera.</title>
        <authorList>
            <person name="Sun Z."/>
            <person name="Harris H.M."/>
            <person name="McCann A."/>
            <person name="Guo C."/>
            <person name="Argimon S."/>
            <person name="Zhang W."/>
            <person name="Yang X."/>
            <person name="Jeffery I.B."/>
            <person name="Cooney J.C."/>
            <person name="Kagawa T.F."/>
            <person name="Liu W."/>
            <person name="Song Y."/>
            <person name="Salvetti E."/>
            <person name="Wrobel A."/>
            <person name="Rasinkangas P."/>
            <person name="Parkhill J."/>
            <person name="Rea M.C."/>
            <person name="O'Sullivan O."/>
            <person name="Ritari J."/>
            <person name="Douillard F.P."/>
            <person name="Paul Ross R."/>
            <person name="Yang R."/>
            <person name="Briner A.E."/>
            <person name="Felis G.E."/>
            <person name="de Vos W.M."/>
            <person name="Barrangou R."/>
            <person name="Klaenhammer T.R."/>
            <person name="Caufield P.W."/>
            <person name="Cui Y."/>
            <person name="Zhang H."/>
            <person name="O'Toole P.W."/>
        </authorList>
    </citation>
    <scope>NUCLEOTIDE SEQUENCE [LARGE SCALE GENOMIC DNA]</scope>
    <source>
        <strain evidence="1 2">DSM 24301</strain>
    </source>
</reference>
<dbReference type="Proteomes" id="UP000050969">
    <property type="component" value="Unassembled WGS sequence"/>
</dbReference>
<dbReference type="Pfam" id="PF02635">
    <property type="entry name" value="DsrE"/>
    <property type="match status" value="1"/>
</dbReference>
<comment type="caution">
    <text evidence="1">The sequence shown here is derived from an EMBL/GenBank/DDBJ whole genome shotgun (WGS) entry which is preliminary data.</text>
</comment>
<dbReference type="PATRIC" id="fig|1293598.4.peg.1385"/>
<accession>A0A0R2MXE1</accession>
<dbReference type="PANTHER" id="PTHR37691:SF1">
    <property type="entry name" value="BLR3518 PROTEIN"/>
    <property type="match status" value="1"/>
</dbReference>
<dbReference type="InterPro" id="IPR003787">
    <property type="entry name" value="Sulphur_relay_DsrE/F-like"/>
</dbReference>
<dbReference type="STRING" id="1293598.IV56_GL001321"/>
<dbReference type="EMBL" id="JQCE01000005">
    <property type="protein sequence ID" value="KRO18193.1"/>
    <property type="molecule type" value="Genomic_DNA"/>
</dbReference>